<protein>
    <submittedName>
        <fullName evidence="1">Uncharacterized protein</fullName>
    </submittedName>
</protein>
<sequence length="141" mass="15685">MDPQATIDAERGTIDLENGLSLHKGLSHATTKAAGLPTVGEQDMKTGWVYLWIGPYDVDGNQAHFSLSFAQSALDRISFSFGRKGVPMEELIRIHDEYLLGKFGPPTDREKWITRYVFPWGTLASCYDLKGGSSSIIMTWT</sequence>
<reference evidence="1 2" key="1">
    <citation type="submission" date="2019-06" db="EMBL/GenBank/DDBJ databases">
        <title>Genomic Encyclopedia of Type Strains, Phase IV (KMG-V): Genome sequencing to study the core and pangenomes of soil and plant-associated prokaryotes.</title>
        <authorList>
            <person name="Whitman W."/>
        </authorList>
    </citation>
    <scope>NUCLEOTIDE SEQUENCE [LARGE SCALE GENOMIC DNA]</scope>
    <source>
        <strain evidence="1 2">BR 11880</strain>
    </source>
</reference>
<dbReference type="RefSeq" id="WP_145752994.1">
    <property type="nucleotide sequence ID" value="NZ_VITN01000021.1"/>
</dbReference>
<gene>
    <name evidence="1" type="ORF">FBZ89_12147</name>
</gene>
<dbReference type="OrthoDB" id="5441967at2"/>
<comment type="caution">
    <text evidence="1">The sequence shown here is derived from an EMBL/GenBank/DDBJ whole genome shotgun (WGS) entry which is preliminary data.</text>
</comment>
<evidence type="ECO:0000313" key="2">
    <source>
        <dbReference type="Proteomes" id="UP000319859"/>
    </source>
</evidence>
<dbReference type="Proteomes" id="UP000319859">
    <property type="component" value="Unassembled WGS sequence"/>
</dbReference>
<evidence type="ECO:0000313" key="1">
    <source>
        <dbReference type="EMBL" id="TWB13080.1"/>
    </source>
</evidence>
<name>A0A560EUM1_9PROT</name>
<accession>A0A560EUM1</accession>
<proteinExistence type="predicted"/>
<dbReference type="EMBL" id="VITN01000021">
    <property type="protein sequence ID" value="TWB13080.1"/>
    <property type="molecule type" value="Genomic_DNA"/>
</dbReference>
<organism evidence="1 2">
    <name type="scientific">Nitrospirillum amazonense</name>
    <dbReference type="NCBI Taxonomy" id="28077"/>
    <lineage>
        <taxon>Bacteria</taxon>
        <taxon>Pseudomonadati</taxon>
        <taxon>Pseudomonadota</taxon>
        <taxon>Alphaproteobacteria</taxon>
        <taxon>Rhodospirillales</taxon>
        <taxon>Azospirillaceae</taxon>
        <taxon>Nitrospirillum</taxon>
    </lineage>
</organism>
<dbReference type="AlphaFoldDB" id="A0A560EUM1"/>